<organism evidence="1 2">
    <name type="scientific">Aquitalea magnusonii</name>
    <dbReference type="NCBI Taxonomy" id="332411"/>
    <lineage>
        <taxon>Bacteria</taxon>
        <taxon>Pseudomonadati</taxon>
        <taxon>Pseudomonadota</taxon>
        <taxon>Betaproteobacteria</taxon>
        <taxon>Neisseriales</taxon>
        <taxon>Chromobacteriaceae</taxon>
        <taxon>Aquitalea</taxon>
    </lineage>
</organism>
<proteinExistence type="predicted"/>
<evidence type="ECO:0000313" key="2">
    <source>
        <dbReference type="Proteomes" id="UP000248395"/>
    </source>
</evidence>
<sequence>MSNLHNPNSAQRLKRLNHRQRKKMRVGEYRELGFHLIATIAKGVDTDALLDDWLNCIDDAAISFGGHFDGNEKLEGVVFPVGEVAITEEIRNKLVAWLQARSEVSNVEAGDLIDLWHSA</sequence>
<dbReference type="PANTHER" id="PTHR38778:SF1">
    <property type="entry name" value="CYTOPLASMIC PROTEIN"/>
    <property type="match status" value="1"/>
</dbReference>
<dbReference type="PANTHER" id="PTHR38778">
    <property type="entry name" value="CYTOPLASMIC PROTEIN-RELATED"/>
    <property type="match status" value="1"/>
</dbReference>
<dbReference type="Proteomes" id="UP000248395">
    <property type="component" value="Unassembled WGS sequence"/>
</dbReference>
<dbReference type="RefSeq" id="WP_059285929.1">
    <property type="nucleotide sequence ID" value="NZ_LNQU01000047.1"/>
</dbReference>
<gene>
    <name evidence="1" type="ORF">DFR38_1335</name>
</gene>
<dbReference type="GO" id="GO:0005829">
    <property type="term" value="C:cytosol"/>
    <property type="evidence" value="ECO:0007669"/>
    <property type="project" value="TreeGrafter"/>
</dbReference>
<evidence type="ECO:0008006" key="3">
    <source>
        <dbReference type="Google" id="ProtNLM"/>
    </source>
</evidence>
<accession>A0A318IRR2</accession>
<dbReference type="Pfam" id="PF04320">
    <property type="entry name" value="YggL_50S_bp"/>
    <property type="match status" value="1"/>
</dbReference>
<dbReference type="AlphaFoldDB" id="A0A318IRR2"/>
<dbReference type="InterPro" id="IPR007416">
    <property type="entry name" value="YggL_50S_bp"/>
</dbReference>
<dbReference type="OrthoDB" id="9114861at2"/>
<comment type="caution">
    <text evidence="1">The sequence shown here is derived from an EMBL/GenBank/DDBJ whole genome shotgun (WGS) entry which is preliminary data.</text>
</comment>
<reference evidence="1 2" key="1">
    <citation type="submission" date="2018-05" db="EMBL/GenBank/DDBJ databases">
        <title>Genomic Encyclopedia of Type Strains, Phase IV (KMG-IV): sequencing the most valuable type-strain genomes for metagenomic binning, comparative biology and taxonomic classification.</title>
        <authorList>
            <person name="Goeker M."/>
        </authorList>
    </citation>
    <scope>NUCLEOTIDE SEQUENCE [LARGE SCALE GENOMIC DNA]</scope>
    <source>
        <strain evidence="1 2">DSM 25134</strain>
    </source>
</reference>
<name>A0A318IRR2_9NEIS</name>
<keyword evidence="2" id="KW-1185">Reference proteome</keyword>
<evidence type="ECO:0000313" key="1">
    <source>
        <dbReference type="EMBL" id="PXX38806.1"/>
    </source>
</evidence>
<protein>
    <recommendedName>
        <fullName evidence="3">DUF469 domain-containing protein</fullName>
    </recommendedName>
</protein>
<dbReference type="EMBL" id="QJKC01000033">
    <property type="protein sequence ID" value="PXX38806.1"/>
    <property type="molecule type" value="Genomic_DNA"/>
</dbReference>